<feature type="transmembrane region" description="Helical" evidence="1">
    <location>
        <begin position="5"/>
        <end position="24"/>
    </location>
</feature>
<feature type="transmembrane region" description="Helical" evidence="1">
    <location>
        <begin position="167"/>
        <end position="185"/>
    </location>
</feature>
<comment type="caution">
    <text evidence="2">The sequence shown here is derived from an EMBL/GenBank/DDBJ whole genome shotgun (WGS) entry which is preliminary data.</text>
</comment>
<evidence type="ECO:0000256" key="1">
    <source>
        <dbReference type="SAM" id="Phobius"/>
    </source>
</evidence>
<reference evidence="2 3" key="1">
    <citation type="journal article" date="2015" name="Nature">
        <title>rRNA introns, odd ribosomes, and small enigmatic genomes across a large radiation of phyla.</title>
        <authorList>
            <person name="Brown C.T."/>
            <person name="Hug L.A."/>
            <person name="Thomas B.C."/>
            <person name="Sharon I."/>
            <person name="Castelle C.J."/>
            <person name="Singh A."/>
            <person name="Wilkins M.J."/>
            <person name="Williams K.H."/>
            <person name="Banfield J.F."/>
        </authorList>
    </citation>
    <scope>NUCLEOTIDE SEQUENCE [LARGE SCALE GENOMIC DNA]</scope>
</reference>
<keyword evidence="1" id="KW-0812">Transmembrane</keyword>
<dbReference type="AlphaFoldDB" id="A0A0G0BNK7"/>
<evidence type="ECO:0000313" key="2">
    <source>
        <dbReference type="EMBL" id="KKP65231.1"/>
    </source>
</evidence>
<evidence type="ECO:0000313" key="3">
    <source>
        <dbReference type="Proteomes" id="UP000033866"/>
    </source>
</evidence>
<organism evidence="2 3">
    <name type="scientific">candidate division WS6 bacterium GW2011_GWE1_34_7</name>
    <dbReference type="NCBI Taxonomy" id="1619093"/>
    <lineage>
        <taxon>Bacteria</taxon>
        <taxon>Candidatus Dojkabacteria</taxon>
    </lineage>
</organism>
<accession>A0A0G0BNK7</accession>
<protein>
    <submittedName>
        <fullName evidence="2">Uncharacterized protein</fullName>
    </submittedName>
</protein>
<proteinExistence type="predicted"/>
<sequence>MIEKFWKGFVFFLPLLIGGILYYILRTNTPLYELIGMEDGPLEWIQFSLFLISTVLAILLAIKCKKNVFLFSIYILFALALLFISLEEISWGERIFNGINTELAPVSIMERNIQGELNIHNIDAIHSKIGYVYILVGFVGCFSWLLVYISKKIFSLNKSVLKILEQVVPSFIFFFYFFPLFINLITNYGFRPQDYEVVEFVLSIGIFLYLVEGYRKRALDLKAV</sequence>
<feature type="transmembrane region" description="Helical" evidence="1">
    <location>
        <begin position="197"/>
        <end position="214"/>
    </location>
</feature>
<keyword evidence="1" id="KW-1133">Transmembrane helix</keyword>
<name>A0A0G0BNK7_9BACT</name>
<dbReference type="EMBL" id="LBPV01000029">
    <property type="protein sequence ID" value="KKP65231.1"/>
    <property type="molecule type" value="Genomic_DNA"/>
</dbReference>
<feature type="transmembrane region" description="Helical" evidence="1">
    <location>
        <begin position="129"/>
        <end position="147"/>
    </location>
</feature>
<dbReference type="Proteomes" id="UP000033866">
    <property type="component" value="Unassembled WGS sequence"/>
</dbReference>
<gene>
    <name evidence="2" type="ORF">UR61_C0029G0009</name>
</gene>
<keyword evidence="1" id="KW-0472">Membrane</keyword>
<feature type="transmembrane region" description="Helical" evidence="1">
    <location>
        <begin position="44"/>
        <end position="62"/>
    </location>
</feature>
<feature type="transmembrane region" description="Helical" evidence="1">
    <location>
        <begin position="69"/>
        <end position="86"/>
    </location>
</feature>